<dbReference type="GO" id="GO:0006508">
    <property type="term" value="P:proteolysis"/>
    <property type="evidence" value="ECO:0007669"/>
    <property type="project" value="UniProtKB-KW"/>
</dbReference>
<keyword evidence="8" id="KW-1185">Reference proteome</keyword>
<evidence type="ECO:0000256" key="2">
    <source>
        <dbReference type="ARBA" id="ARBA00022692"/>
    </source>
</evidence>
<reference evidence="7" key="1">
    <citation type="submission" date="2020-03" db="EMBL/GenBank/DDBJ databases">
        <title>Five strains of Vibrio campbellii isolated from Mariana Trench.</title>
        <authorList>
            <person name="Liang J."/>
            <person name="Zhang X.-H."/>
        </authorList>
    </citation>
    <scope>NUCLEOTIDE SEQUENCE</scope>
    <source>
        <strain evidence="7">LJC013</strain>
    </source>
</reference>
<dbReference type="InterPro" id="IPR022764">
    <property type="entry name" value="Peptidase_S54_rhomboid_dom"/>
</dbReference>
<dbReference type="EMBL" id="CP050471">
    <property type="protein sequence ID" value="UTZ33258.1"/>
    <property type="molecule type" value="Genomic_DNA"/>
</dbReference>
<keyword evidence="4 5" id="KW-0472">Membrane</keyword>
<dbReference type="Gene3D" id="1.20.1540.10">
    <property type="entry name" value="Rhomboid-like"/>
    <property type="match status" value="1"/>
</dbReference>
<name>A0ABY5IG66_9VIBR</name>
<feature type="transmembrane region" description="Helical" evidence="5">
    <location>
        <begin position="174"/>
        <end position="193"/>
    </location>
</feature>
<feature type="domain" description="Peptidase S54 rhomboid" evidence="6">
    <location>
        <begin position="88"/>
        <end position="221"/>
    </location>
</feature>
<evidence type="ECO:0000313" key="8">
    <source>
        <dbReference type="Proteomes" id="UP001059912"/>
    </source>
</evidence>
<dbReference type="Pfam" id="PF01694">
    <property type="entry name" value="Rhomboid"/>
    <property type="match status" value="1"/>
</dbReference>
<dbReference type="InterPro" id="IPR035952">
    <property type="entry name" value="Rhomboid-like_sf"/>
</dbReference>
<dbReference type="GO" id="GO:0008233">
    <property type="term" value="F:peptidase activity"/>
    <property type="evidence" value="ECO:0007669"/>
    <property type="project" value="UniProtKB-KW"/>
</dbReference>
<keyword evidence="7" id="KW-0378">Hydrolase</keyword>
<organism evidence="7 8">
    <name type="scientific">Vibrio campbellii</name>
    <dbReference type="NCBI Taxonomy" id="680"/>
    <lineage>
        <taxon>Bacteria</taxon>
        <taxon>Pseudomonadati</taxon>
        <taxon>Pseudomonadota</taxon>
        <taxon>Gammaproteobacteria</taxon>
        <taxon>Vibrionales</taxon>
        <taxon>Vibrionaceae</taxon>
        <taxon>Vibrio</taxon>
    </lineage>
</organism>
<gene>
    <name evidence="7" type="ORF">HB762_18330</name>
</gene>
<dbReference type="Proteomes" id="UP001059912">
    <property type="component" value="Chromosome 2"/>
</dbReference>
<comment type="subcellular location">
    <subcellularLocation>
        <location evidence="1">Membrane</location>
        <topology evidence="1">Multi-pass membrane protein</topology>
    </subcellularLocation>
</comment>
<evidence type="ECO:0000313" key="7">
    <source>
        <dbReference type="EMBL" id="UTZ33258.1"/>
    </source>
</evidence>
<keyword evidence="2 5" id="KW-0812">Transmembrane</keyword>
<evidence type="ECO:0000256" key="3">
    <source>
        <dbReference type="ARBA" id="ARBA00022989"/>
    </source>
</evidence>
<proteinExistence type="predicted"/>
<feature type="transmembrane region" description="Helical" evidence="5">
    <location>
        <begin position="123"/>
        <end position="139"/>
    </location>
</feature>
<evidence type="ECO:0000256" key="1">
    <source>
        <dbReference type="ARBA" id="ARBA00004141"/>
    </source>
</evidence>
<dbReference type="PANTHER" id="PTHR43066">
    <property type="entry name" value="RHOMBOID-RELATED PROTEIN"/>
    <property type="match status" value="1"/>
</dbReference>
<dbReference type="RefSeq" id="WP_255903925.1">
    <property type="nucleotide sequence ID" value="NZ_CP050465.1"/>
</dbReference>
<evidence type="ECO:0000256" key="5">
    <source>
        <dbReference type="SAM" id="Phobius"/>
    </source>
</evidence>
<keyword evidence="7" id="KW-0645">Protease</keyword>
<feature type="transmembrane region" description="Helical" evidence="5">
    <location>
        <begin position="145"/>
        <end position="162"/>
    </location>
</feature>
<protein>
    <submittedName>
        <fullName evidence="7">Rhomboid family intramembrane serine protease</fullName>
    </submittedName>
</protein>
<keyword evidence="3 5" id="KW-1133">Transmembrane helix</keyword>
<dbReference type="SUPFAM" id="SSF144091">
    <property type="entry name" value="Rhomboid-like"/>
    <property type="match status" value="1"/>
</dbReference>
<dbReference type="PANTHER" id="PTHR43066:SF11">
    <property type="entry name" value="PEPTIDASE S54 RHOMBOID DOMAIN-CONTAINING PROTEIN"/>
    <property type="match status" value="1"/>
</dbReference>
<feature type="transmembrane region" description="Helical" evidence="5">
    <location>
        <begin position="37"/>
        <end position="61"/>
    </location>
</feature>
<sequence length="244" mass="26621">MIIFLFAVVTYVGLLIFIKPAPSSLKAVPITYSENFKFVWASICSGVVILFIFLLTTNFGFISVDESLYRTFALSNDIDQFLKWPLQSVSHLFIHGNLIHLTANVIGLGLASAYERRVGAKRYLAVLLVSGLASIPSILFYSENILVCGISGGVFGLAAAYFTDEEELTTKEWLLAISLFLVLAIVLALDSEFKGGSNKALDMKIDHIGHFLGALGAILYCRLKPLRLTRASTGKIKAPASPPL</sequence>
<evidence type="ECO:0000256" key="4">
    <source>
        <dbReference type="ARBA" id="ARBA00023136"/>
    </source>
</evidence>
<evidence type="ECO:0000259" key="6">
    <source>
        <dbReference type="Pfam" id="PF01694"/>
    </source>
</evidence>
<feature type="transmembrane region" description="Helical" evidence="5">
    <location>
        <begin position="205"/>
        <end position="223"/>
    </location>
</feature>
<accession>A0ABY5IG66</accession>